<name>A0A379PNL8_9PROT</name>
<dbReference type="CDD" id="cd08177">
    <property type="entry name" value="MAR"/>
    <property type="match status" value="1"/>
</dbReference>
<dbReference type="InterPro" id="IPR039697">
    <property type="entry name" value="Alcohol_dehydrogenase_Fe"/>
</dbReference>
<dbReference type="Pfam" id="PF00465">
    <property type="entry name" value="Fe-ADH"/>
    <property type="match status" value="1"/>
</dbReference>
<dbReference type="InterPro" id="IPR034786">
    <property type="entry name" value="MAR"/>
</dbReference>
<evidence type="ECO:0000313" key="6">
    <source>
        <dbReference type="EMBL" id="SUE95415.1"/>
    </source>
</evidence>
<comment type="similarity">
    <text evidence="1">Belongs to the iron-containing alcohol dehydrogenase family.</text>
</comment>
<dbReference type="Gene3D" id="3.40.50.1970">
    <property type="match status" value="1"/>
</dbReference>
<dbReference type="AlphaFoldDB" id="A0A379PNL8"/>
<feature type="domain" description="Alcohol dehydrogenase iron-type/glycerol dehydrogenase GldA" evidence="4">
    <location>
        <begin position="14"/>
        <end position="157"/>
    </location>
</feature>
<evidence type="ECO:0000259" key="4">
    <source>
        <dbReference type="Pfam" id="PF00465"/>
    </source>
</evidence>
<dbReference type="Pfam" id="PF25137">
    <property type="entry name" value="ADH_Fe_C"/>
    <property type="match status" value="1"/>
</dbReference>
<reference evidence="6 7" key="1">
    <citation type="submission" date="2018-06" db="EMBL/GenBank/DDBJ databases">
        <authorList>
            <consortium name="Pathogen Informatics"/>
            <person name="Doyle S."/>
        </authorList>
    </citation>
    <scope>NUCLEOTIDE SEQUENCE [LARGE SCALE GENOMIC DNA]</scope>
    <source>
        <strain evidence="6 7">NCTC13291</strain>
    </source>
</reference>
<feature type="domain" description="Fe-containing alcohol dehydrogenase-like C-terminal" evidence="5">
    <location>
        <begin position="168"/>
        <end position="350"/>
    </location>
</feature>
<dbReference type="GeneID" id="99631330"/>
<sequence>MPVFHAGFAQGGAPVRVHFGRGARRSLDRELDALSLSRAFVLTTPQQVREGEDIVQTLGPRAVGLFTDATMHTPVDVTEAALKQVAASEADCVVAVGGGSTIGLGKAIALRTDLPQIVLPSTYAGSEATPVLGQTENGVKTTLRSEKVQPEVIIYDPELVATLPVSMTVTSGLNAMAHAVEGLYAHDANRLSSALAVEGIRAFVSGLPGVVTAPDNLAAREDTLFGAWLCGTVLAQVGMALHHKLCHTLGGTLNLPHAETHAIVLPHAIAYNEVAAAEVLQPAARLLDSGSAAGGLYDFAQRMGAPLALRSLGVTEADLDNVADLAVLTPYPNPRRIERNGVRQLLQDAWLGRRPFSS</sequence>
<dbReference type="Gene3D" id="1.20.1090.10">
    <property type="entry name" value="Dehydroquinate synthase-like - alpha domain"/>
    <property type="match status" value="1"/>
</dbReference>
<evidence type="ECO:0000256" key="2">
    <source>
        <dbReference type="ARBA" id="ARBA00023002"/>
    </source>
</evidence>
<dbReference type="GO" id="GO:0046872">
    <property type="term" value="F:metal ion binding"/>
    <property type="evidence" value="ECO:0007669"/>
    <property type="project" value="InterPro"/>
</dbReference>
<keyword evidence="3" id="KW-0520">NAD</keyword>
<dbReference type="InterPro" id="IPR001670">
    <property type="entry name" value="ADH_Fe/GldA"/>
</dbReference>
<evidence type="ECO:0000256" key="1">
    <source>
        <dbReference type="ARBA" id="ARBA00007358"/>
    </source>
</evidence>
<gene>
    <name evidence="6" type="primary">tfdF_2</name>
    <name evidence="6" type="ORF">NCTC13291_04300</name>
</gene>
<dbReference type="GO" id="GO:0018506">
    <property type="term" value="F:maleylacetate reductase activity"/>
    <property type="evidence" value="ECO:0007669"/>
    <property type="project" value="UniProtKB-EC"/>
</dbReference>
<dbReference type="InterPro" id="IPR056798">
    <property type="entry name" value="ADH_Fe_C"/>
</dbReference>
<dbReference type="EMBL" id="UGVN01000002">
    <property type="protein sequence ID" value="SUE95415.1"/>
    <property type="molecule type" value="Genomic_DNA"/>
</dbReference>
<dbReference type="SUPFAM" id="SSF56796">
    <property type="entry name" value="Dehydroquinate synthase-like"/>
    <property type="match status" value="1"/>
</dbReference>
<accession>A0A379PNL8</accession>
<evidence type="ECO:0000313" key="7">
    <source>
        <dbReference type="Proteomes" id="UP000254919"/>
    </source>
</evidence>
<dbReference type="PANTHER" id="PTHR11496">
    <property type="entry name" value="ALCOHOL DEHYDROGENASE"/>
    <property type="match status" value="1"/>
</dbReference>
<evidence type="ECO:0000256" key="3">
    <source>
        <dbReference type="ARBA" id="ARBA00023027"/>
    </source>
</evidence>
<dbReference type="EC" id="1.3.1.32" evidence="6"/>
<dbReference type="PANTHER" id="PTHR11496:SF102">
    <property type="entry name" value="ALCOHOL DEHYDROGENASE 4"/>
    <property type="match status" value="1"/>
</dbReference>
<organism evidence="6 7">
    <name type="scientific">Roseomonas mucosa</name>
    <dbReference type="NCBI Taxonomy" id="207340"/>
    <lineage>
        <taxon>Bacteria</taxon>
        <taxon>Pseudomonadati</taxon>
        <taxon>Pseudomonadota</taxon>
        <taxon>Alphaproteobacteria</taxon>
        <taxon>Acetobacterales</taxon>
        <taxon>Roseomonadaceae</taxon>
        <taxon>Roseomonas</taxon>
    </lineage>
</organism>
<keyword evidence="2 6" id="KW-0560">Oxidoreductase</keyword>
<dbReference type="Proteomes" id="UP000254919">
    <property type="component" value="Unassembled WGS sequence"/>
</dbReference>
<evidence type="ECO:0000259" key="5">
    <source>
        <dbReference type="Pfam" id="PF25137"/>
    </source>
</evidence>
<dbReference type="GO" id="GO:0004022">
    <property type="term" value="F:alcohol dehydrogenase (NAD+) activity"/>
    <property type="evidence" value="ECO:0007669"/>
    <property type="project" value="TreeGrafter"/>
</dbReference>
<dbReference type="RefSeq" id="WP_051004923.1">
    <property type="nucleotide sequence ID" value="NZ_AP031463.1"/>
</dbReference>
<proteinExistence type="inferred from homology"/>
<protein>
    <submittedName>
        <fullName evidence="6">Maleylacetate reductase</fullName>
        <ecNumber evidence="6">1.3.1.32</ecNumber>
    </submittedName>
</protein>